<comment type="similarity">
    <text evidence="1">Belongs to the ATPase alpha/beta chains family.</text>
</comment>
<gene>
    <name evidence="8" type="ORF">ElyMa_002350300</name>
</gene>
<evidence type="ECO:0000313" key="8">
    <source>
        <dbReference type="EMBL" id="GFR81852.1"/>
    </source>
</evidence>
<dbReference type="GO" id="GO:0005524">
    <property type="term" value="F:ATP binding"/>
    <property type="evidence" value="ECO:0007669"/>
    <property type="project" value="UniProtKB-KW"/>
</dbReference>
<dbReference type="PANTHER" id="PTHR43607:SF1">
    <property type="entry name" value="H(+)-TRANSPORTING TWO-SECTOR ATPASE"/>
    <property type="match status" value="1"/>
</dbReference>
<dbReference type="GO" id="GO:0046034">
    <property type="term" value="P:ATP metabolic process"/>
    <property type="evidence" value="ECO:0007669"/>
    <property type="project" value="InterPro"/>
</dbReference>
<protein>
    <recommendedName>
        <fullName evidence="2">H(+)-transporting two-sector ATPase</fullName>
        <ecNumber evidence="2">7.1.2.2</ecNumber>
    </recommendedName>
</protein>
<dbReference type="Gene3D" id="1.10.1140.10">
    <property type="entry name" value="Bovine Mitochondrial F1-atpase, Atp Synthase Beta Chain, Chain D, domain 3"/>
    <property type="match status" value="1"/>
</dbReference>
<evidence type="ECO:0000256" key="2">
    <source>
        <dbReference type="ARBA" id="ARBA00012473"/>
    </source>
</evidence>
<name>A0AAV4G892_9GAST</name>
<keyword evidence="5" id="KW-0067">ATP-binding</keyword>
<dbReference type="GO" id="GO:0005765">
    <property type="term" value="C:lysosomal membrane"/>
    <property type="evidence" value="ECO:0007669"/>
    <property type="project" value="TreeGrafter"/>
</dbReference>
<evidence type="ECO:0000256" key="6">
    <source>
        <dbReference type="ARBA" id="ARBA00022967"/>
    </source>
</evidence>
<proteinExistence type="inferred from homology"/>
<evidence type="ECO:0000256" key="5">
    <source>
        <dbReference type="ARBA" id="ARBA00022840"/>
    </source>
</evidence>
<accession>A0AAV4G892</accession>
<evidence type="ECO:0000256" key="1">
    <source>
        <dbReference type="ARBA" id="ARBA00008936"/>
    </source>
</evidence>
<organism evidence="8 9">
    <name type="scientific">Elysia marginata</name>
    <dbReference type="NCBI Taxonomy" id="1093978"/>
    <lineage>
        <taxon>Eukaryota</taxon>
        <taxon>Metazoa</taxon>
        <taxon>Spiralia</taxon>
        <taxon>Lophotrochozoa</taxon>
        <taxon>Mollusca</taxon>
        <taxon>Gastropoda</taxon>
        <taxon>Heterobranchia</taxon>
        <taxon>Euthyneura</taxon>
        <taxon>Panpulmonata</taxon>
        <taxon>Sacoglossa</taxon>
        <taxon>Placobranchoidea</taxon>
        <taxon>Plakobranchidae</taxon>
        <taxon>Elysia</taxon>
    </lineage>
</organism>
<sequence>MLKNMISFYEMARHAVETTAQSDNKVTFAIIREQMGQVLYKLSHMKFMDPYADGEAKIKQTYEELMEEMQQAFMNLEL</sequence>
<dbReference type="PANTHER" id="PTHR43607">
    <property type="entry name" value="V-TYPE PROTON ATPASE CATALYTIC SUBUNIT A"/>
    <property type="match status" value="1"/>
</dbReference>
<evidence type="ECO:0000256" key="4">
    <source>
        <dbReference type="ARBA" id="ARBA00022741"/>
    </source>
</evidence>
<dbReference type="EC" id="7.1.2.2" evidence="2"/>
<evidence type="ECO:0000313" key="9">
    <source>
        <dbReference type="Proteomes" id="UP000762676"/>
    </source>
</evidence>
<dbReference type="GO" id="GO:0046961">
    <property type="term" value="F:proton-transporting ATPase activity, rotational mechanism"/>
    <property type="evidence" value="ECO:0007669"/>
    <property type="project" value="InterPro"/>
</dbReference>
<keyword evidence="4" id="KW-0547">Nucleotide-binding</keyword>
<reference evidence="8 9" key="1">
    <citation type="journal article" date="2021" name="Elife">
        <title>Chloroplast acquisition without the gene transfer in kleptoplastic sea slugs, Plakobranchus ocellatus.</title>
        <authorList>
            <person name="Maeda T."/>
            <person name="Takahashi S."/>
            <person name="Yoshida T."/>
            <person name="Shimamura S."/>
            <person name="Takaki Y."/>
            <person name="Nagai Y."/>
            <person name="Toyoda A."/>
            <person name="Suzuki Y."/>
            <person name="Arimoto A."/>
            <person name="Ishii H."/>
            <person name="Satoh N."/>
            <person name="Nishiyama T."/>
            <person name="Hasebe M."/>
            <person name="Maruyama T."/>
            <person name="Minagawa J."/>
            <person name="Obokata J."/>
            <person name="Shigenobu S."/>
        </authorList>
    </citation>
    <scope>NUCLEOTIDE SEQUENCE [LARGE SCALE GENOMIC DNA]</scope>
</reference>
<evidence type="ECO:0000256" key="7">
    <source>
        <dbReference type="ARBA" id="ARBA00023065"/>
    </source>
</evidence>
<dbReference type="Proteomes" id="UP000762676">
    <property type="component" value="Unassembled WGS sequence"/>
</dbReference>
<keyword evidence="9" id="KW-1185">Reference proteome</keyword>
<comment type="caution">
    <text evidence="8">The sequence shown here is derived from an EMBL/GenBank/DDBJ whole genome shotgun (WGS) entry which is preliminary data.</text>
</comment>
<evidence type="ECO:0000256" key="3">
    <source>
        <dbReference type="ARBA" id="ARBA00022448"/>
    </source>
</evidence>
<dbReference type="InterPro" id="IPR022878">
    <property type="entry name" value="V-ATPase_asu"/>
</dbReference>
<keyword evidence="6" id="KW-1278">Translocase</keyword>
<keyword evidence="3" id="KW-0813">Transport</keyword>
<dbReference type="AlphaFoldDB" id="A0AAV4G892"/>
<keyword evidence="7" id="KW-0406">Ion transport</keyword>
<dbReference type="EMBL" id="BMAT01004859">
    <property type="protein sequence ID" value="GFR81852.1"/>
    <property type="molecule type" value="Genomic_DNA"/>
</dbReference>
<dbReference type="InterPro" id="IPR024034">
    <property type="entry name" value="ATPase_F1/V1_b/a_C"/>
</dbReference>